<dbReference type="Proteomes" id="UP000807025">
    <property type="component" value="Unassembled WGS sequence"/>
</dbReference>
<dbReference type="AlphaFoldDB" id="A0A9P6A0U7"/>
<proteinExistence type="predicted"/>
<evidence type="ECO:0000313" key="2">
    <source>
        <dbReference type="Proteomes" id="UP000807025"/>
    </source>
</evidence>
<sequence>MTDITPAAGWVILDCDPNALDQTIRLVCMNEDEEACRHLYAHGGPQDKVVRLPESCGAGPFARIAHLSTAEDQNIPAHVSPKIVRRGSATPQVISLGVDTNWLSIDTENRGEVQFRIAGINGELPAGHFHDSGLHSREDGKTWFQSALVKVAKAAVALGEQVKDKSFFASEANGLKVEVTTKGSVKGNIGFVASGKTGKETDDMATLYHADASFNVIAKVVGSEKHSIHLLDVPLGPFTIPGIANFGPKIILERPSELQLTSVSVVGGNLNIDHNVIPQKYSQDVKDVSSKTLSPNPRTPAATDIVGITKFKGHLTPKIQVGVTAFSHAMHASASVNGRQEIVDRVYIPPYGIASRELDSSDGSVAAKTTAGFTRSVIINAGVKGQALAFFKALTRLKADVPLGIRAS</sequence>
<organism evidence="1 2">
    <name type="scientific">Pleurotus eryngii</name>
    <name type="common">Boletus of the steppes</name>
    <dbReference type="NCBI Taxonomy" id="5323"/>
    <lineage>
        <taxon>Eukaryota</taxon>
        <taxon>Fungi</taxon>
        <taxon>Dikarya</taxon>
        <taxon>Basidiomycota</taxon>
        <taxon>Agaricomycotina</taxon>
        <taxon>Agaricomycetes</taxon>
        <taxon>Agaricomycetidae</taxon>
        <taxon>Agaricales</taxon>
        <taxon>Pleurotineae</taxon>
        <taxon>Pleurotaceae</taxon>
        <taxon>Pleurotus</taxon>
    </lineage>
</organism>
<reference evidence="1" key="1">
    <citation type="submission" date="2020-11" db="EMBL/GenBank/DDBJ databases">
        <authorList>
            <consortium name="DOE Joint Genome Institute"/>
            <person name="Ahrendt S."/>
            <person name="Riley R."/>
            <person name="Andreopoulos W."/>
            <person name="Labutti K."/>
            <person name="Pangilinan J."/>
            <person name="Ruiz-Duenas F.J."/>
            <person name="Barrasa J.M."/>
            <person name="Sanchez-Garcia M."/>
            <person name="Camarero S."/>
            <person name="Miyauchi S."/>
            <person name="Serrano A."/>
            <person name="Linde D."/>
            <person name="Babiker R."/>
            <person name="Drula E."/>
            <person name="Ayuso-Fernandez I."/>
            <person name="Pacheco R."/>
            <person name="Padilla G."/>
            <person name="Ferreira P."/>
            <person name="Barriuso J."/>
            <person name="Kellner H."/>
            <person name="Castanera R."/>
            <person name="Alfaro M."/>
            <person name="Ramirez L."/>
            <person name="Pisabarro A.G."/>
            <person name="Kuo A."/>
            <person name="Tritt A."/>
            <person name="Lipzen A."/>
            <person name="He G."/>
            <person name="Yan M."/>
            <person name="Ng V."/>
            <person name="Cullen D."/>
            <person name="Martin F."/>
            <person name="Rosso M.-N."/>
            <person name="Henrissat B."/>
            <person name="Hibbett D."/>
            <person name="Martinez A.T."/>
            <person name="Grigoriev I.V."/>
        </authorList>
    </citation>
    <scope>NUCLEOTIDE SEQUENCE</scope>
    <source>
        <strain evidence="1">ATCC 90797</strain>
    </source>
</reference>
<comment type="caution">
    <text evidence="1">The sequence shown here is derived from an EMBL/GenBank/DDBJ whole genome shotgun (WGS) entry which is preliminary data.</text>
</comment>
<keyword evidence="2" id="KW-1185">Reference proteome</keyword>
<dbReference type="EMBL" id="MU154564">
    <property type="protein sequence ID" value="KAF9495226.1"/>
    <property type="molecule type" value="Genomic_DNA"/>
</dbReference>
<gene>
    <name evidence="1" type="ORF">BDN71DRAFT_1589895</name>
</gene>
<dbReference type="OrthoDB" id="5382170at2759"/>
<protein>
    <submittedName>
        <fullName evidence="1">Uncharacterized protein</fullName>
    </submittedName>
</protein>
<accession>A0A9P6A0U7</accession>
<name>A0A9P6A0U7_PLEER</name>
<evidence type="ECO:0000313" key="1">
    <source>
        <dbReference type="EMBL" id="KAF9495226.1"/>
    </source>
</evidence>